<dbReference type="Proteomes" id="UP001138500">
    <property type="component" value="Unassembled WGS sequence"/>
</dbReference>
<dbReference type="GO" id="GO:0000145">
    <property type="term" value="C:exocyst"/>
    <property type="evidence" value="ECO:0007669"/>
    <property type="project" value="TreeGrafter"/>
</dbReference>
<accession>A0A9W7SZL1</accession>
<protein>
    <submittedName>
        <fullName evidence="3">F-box protein pof6-like</fullName>
    </submittedName>
</protein>
<feature type="domain" description="Exocyst complex component Sec10-like alpha-helical bundle" evidence="2">
    <location>
        <begin position="1"/>
        <end position="207"/>
    </location>
</feature>
<dbReference type="PANTHER" id="PTHR12100:SF1">
    <property type="entry name" value="RECYCLIN-1"/>
    <property type="match status" value="1"/>
</dbReference>
<evidence type="ECO:0000259" key="2">
    <source>
        <dbReference type="Pfam" id="PF07393"/>
    </source>
</evidence>
<reference evidence="3 4" key="2">
    <citation type="journal article" date="2021" name="Curr. Genet.">
        <title>Genetic response to nitrogen starvation in the aggressive Eucalyptus foliar pathogen Teratosphaeria destructans.</title>
        <authorList>
            <person name="Havenga M."/>
            <person name="Wingfield B.D."/>
            <person name="Wingfield M.J."/>
            <person name="Dreyer L.L."/>
            <person name="Roets F."/>
            <person name="Aylward J."/>
        </authorList>
    </citation>
    <scope>NUCLEOTIDE SEQUENCE [LARGE SCALE GENOMIC DNA]</scope>
    <source>
        <strain evidence="3">CMW44962</strain>
    </source>
</reference>
<keyword evidence="4" id="KW-1185">Reference proteome</keyword>
<dbReference type="AlphaFoldDB" id="A0A9W7SZL1"/>
<evidence type="ECO:0000256" key="1">
    <source>
        <dbReference type="SAM" id="MobiDB-lite"/>
    </source>
</evidence>
<dbReference type="OrthoDB" id="5554140at2759"/>
<dbReference type="GO" id="GO:0006893">
    <property type="term" value="P:Golgi to plasma membrane transport"/>
    <property type="evidence" value="ECO:0007669"/>
    <property type="project" value="TreeGrafter"/>
</dbReference>
<dbReference type="InterPro" id="IPR009976">
    <property type="entry name" value="Sec10-like"/>
</dbReference>
<evidence type="ECO:0000313" key="3">
    <source>
        <dbReference type="EMBL" id="KAH9844531.1"/>
    </source>
</evidence>
<dbReference type="InterPro" id="IPR048627">
    <property type="entry name" value="Sec10_HB"/>
</dbReference>
<organism evidence="3 4">
    <name type="scientific">Teratosphaeria destructans</name>
    <dbReference type="NCBI Taxonomy" id="418781"/>
    <lineage>
        <taxon>Eukaryota</taxon>
        <taxon>Fungi</taxon>
        <taxon>Dikarya</taxon>
        <taxon>Ascomycota</taxon>
        <taxon>Pezizomycotina</taxon>
        <taxon>Dothideomycetes</taxon>
        <taxon>Dothideomycetidae</taxon>
        <taxon>Mycosphaerellales</taxon>
        <taxon>Teratosphaeriaceae</taxon>
        <taxon>Teratosphaeria</taxon>
    </lineage>
</organism>
<dbReference type="PANTHER" id="PTHR12100">
    <property type="entry name" value="SEC10"/>
    <property type="match status" value="1"/>
</dbReference>
<reference evidence="3 4" key="1">
    <citation type="journal article" date="2018" name="IMA Fungus">
        <title>IMA Genome-F 10: Nine draft genome sequences of Claviceps purpurea s.lat., including C. arundinis, C. humidiphila, and C. cf. spartinae, pseudomolecules for the pitch canker pathogen Fusarium circinatum, draft genome of Davidsoniella eucalypti, Grosmannia galeiformis, Quambalaria eucalypti, and Teratosphaeria destructans.</title>
        <authorList>
            <person name="Wingfield B.D."/>
            <person name="Liu M."/>
            <person name="Nguyen H.D."/>
            <person name="Lane F.A."/>
            <person name="Morgan S.W."/>
            <person name="De Vos L."/>
            <person name="Wilken P.M."/>
            <person name="Duong T.A."/>
            <person name="Aylward J."/>
            <person name="Coetzee M.P."/>
            <person name="Dadej K."/>
            <person name="De Beer Z.W."/>
            <person name="Findlay W."/>
            <person name="Havenga M."/>
            <person name="Kolarik M."/>
            <person name="Menzies J.G."/>
            <person name="Naidoo K."/>
            <person name="Pochopski O."/>
            <person name="Shoukouhi P."/>
            <person name="Santana Q.C."/>
            <person name="Seifert K.A."/>
            <person name="Soal N."/>
            <person name="Steenkamp E.T."/>
            <person name="Tatham C.T."/>
            <person name="van der Nest M.A."/>
            <person name="Wingfield M.J."/>
        </authorList>
    </citation>
    <scope>NUCLEOTIDE SEQUENCE [LARGE SCALE GENOMIC DNA]</scope>
    <source>
        <strain evidence="3">CMW44962</strain>
    </source>
</reference>
<dbReference type="Pfam" id="PF07393">
    <property type="entry name" value="Sec10_HB"/>
    <property type="match status" value="1"/>
</dbReference>
<comment type="caution">
    <text evidence="3">The sequence shown here is derived from an EMBL/GenBank/DDBJ whole genome shotgun (WGS) entry which is preliminary data.</text>
</comment>
<dbReference type="GO" id="GO:0006887">
    <property type="term" value="P:exocytosis"/>
    <property type="evidence" value="ECO:0007669"/>
    <property type="project" value="TreeGrafter"/>
</dbReference>
<name>A0A9W7SZL1_9PEZI</name>
<evidence type="ECO:0000313" key="4">
    <source>
        <dbReference type="Proteomes" id="UP001138500"/>
    </source>
</evidence>
<sequence>MLDVFYAQELVAAHLTDRDDFLDPAVKAKKHFEQMLDERVAAGLNKGIDVLMHEVEHITASTQPPTDFNPGPGPVDNLGPSPTARQVVALIHSHTSMLLGSTDKPMLDVFTQEVGLRLFTLLCKHFKRQRISVDGAVQLIADINHYSAFVASLRQKPLLPYFHALRELGQIYLAKALAALVADGARYGGVFAAEEVYEFAQRRADWFLVRGEVERAMYGVGRRAARPRHRAGPSHRRSCAVPAQRDLELDHALAHLHGVRAEAAVRQADLGVAGRGLGDADLEVGGVFDGVGGGGDDGAAGGVVEVVGAEELDAVFGGVVGGGGLLLVEEGEVAVVEEVGVEFVEVGGVADGVVGDGRVGAGEEDLAGGEELGDGVVEAGDRGAGVGGGEAVAGFGGGVVEEGLGDGVVGHEAAGAAFVGAVEEEDVAVWEEEGVGHGLGSVGEAVVGVPGGVGVVGLDAVAVVEGFGVRGVGGAAAADEDGGVVGGRGEGEEDDGGGGGEAAWADGDVGEVFDAVVGEVVVDRHAAAGQGEDAGAAGGVGEEVDCGGSVREDLVAAGGGR</sequence>
<feature type="region of interest" description="Disordered" evidence="1">
    <location>
        <begin position="480"/>
        <end position="503"/>
    </location>
</feature>
<dbReference type="EMBL" id="RIBY02000324">
    <property type="protein sequence ID" value="KAH9844531.1"/>
    <property type="molecule type" value="Genomic_DNA"/>
</dbReference>
<proteinExistence type="predicted"/>
<gene>
    <name evidence="3" type="ORF">Tdes44962_MAKER07356</name>
</gene>